<dbReference type="Proteomes" id="UP000790377">
    <property type="component" value="Unassembled WGS sequence"/>
</dbReference>
<reference evidence="1" key="1">
    <citation type="journal article" date="2021" name="New Phytol.">
        <title>Evolutionary innovations through gain and loss of genes in the ectomycorrhizal Boletales.</title>
        <authorList>
            <person name="Wu G."/>
            <person name="Miyauchi S."/>
            <person name="Morin E."/>
            <person name="Kuo A."/>
            <person name="Drula E."/>
            <person name="Varga T."/>
            <person name="Kohler A."/>
            <person name="Feng B."/>
            <person name="Cao Y."/>
            <person name="Lipzen A."/>
            <person name="Daum C."/>
            <person name="Hundley H."/>
            <person name="Pangilinan J."/>
            <person name="Johnson J."/>
            <person name="Barry K."/>
            <person name="LaButti K."/>
            <person name="Ng V."/>
            <person name="Ahrendt S."/>
            <person name="Min B."/>
            <person name="Choi I.G."/>
            <person name="Park H."/>
            <person name="Plett J.M."/>
            <person name="Magnuson J."/>
            <person name="Spatafora J.W."/>
            <person name="Nagy L.G."/>
            <person name="Henrissat B."/>
            <person name="Grigoriev I.V."/>
            <person name="Yang Z.L."/>
            <person name="Xu J."/>
            <person name="Martin F.M."/>
        </authorList>
    </citation>
    <scope>NUCLEOTIDE SEQUENCE</scope>
    <source>
        <strain evidence="1">ATCC 28755</strain>
    </source>
</reference>
<keyword evidence="2" id="KW-1185">Reference proteome</keyword>
<name>A0ACB8A0N5_9AGAM</name>
<evidence type="ECO:0000313" key="1">
    <source>
        <dbReference type="EMBL" id="KAH7906719.1"/>
    </source>
</evidence>
<sequence>MVNLSATSVYVDDTDSALLYSGVWFTAPSSDYQNSSHGTNTAGSSVSFQFTGTQVFVYGSIDPSNESACIRTPISTYTLDATPMTTFFAPIIDTKLNNSLFYESPVIDNGLHTLIITSASQNSLFWLDYIIYTPPGTYV</sequence>
<evidence type="ECO:0000313" key="2">
    <source>
        <dbReference type="Proteomes" id="UP000790377"/>
    </source>
</evidence>
<proteinExistence type="predicted"/>
<gene>
    <name evidence="1" type="ORF">BJ138DRAFT_1015774</name>
</gene>
<organism evidence="1 2">
    <name type="scientific">Hygrophoropsis aurantiaca</name>
    <dbReference type="NCBI Taxonomy" id="72124"/>
    <lineage>
        <taxon>Eukaryota</taxon>
        <taxon>Fungi</taxon>
        <taxon>Dikarya</taxon>
        <taxon>Basidiomycota</taxon>
        <taxon>Agaricomycotina</taxon>
        <taxon>Agaricomycetes</taxon>
        <taxon>Agaricomycetidae</taxon>
        <taxon>Boletales</taxon>
        <taxon>Coniophorineae</taxon>
        <taxon>Hygrophoropsidaceae</taxon>
        <taxon>Hygrophoropsis</taxon>
    </lineage>
</organism>
<dbReference type="EMBL" id="MU267984">
    <property type="protein sequence ID" value="KAH7906719.1"/>
    <property type="molecule type" value="Genomic_DNA"/>
</dbReference>
<accession>A0ACB8A0N5</accession>
<comment type="caution">
    <text evidence="1">The sequence shown here is derived from an EMBL/GenBank/DDBJ whole genome shotgun (WGS) entry which is preliminary data.</text>
</comment>
<protein>
    <submittedName>
        <fullName evidence="1">Uncharacterized protein</fullName>
    </submittedName>
</protein>